<keyword evidence="4" id="KW-0808">Transferase</keyword>
<comment type="caution">
    <text evidence="9">The sequence shown here is derived from an EMBL/GenBank/DDBJ whole genome shotgun (WGS) entry which is preliminary data.</text>
</comment>
<gene>
    <name evidence="9" type="ORF">SteCoe_28814</name>
</gene>
<organism evidence="9 10">
    <name type="scientific">Stentor coeruleus</name>
    <dbReference type="NCBI Taxonomy" id="5963"/>
    <lineage>
        <taxon>Eukaryota</taxon>
        <taxon>Sar</taxon>
        <taxon>Alveolata</taxon>
        <taxon>Ciliophora</taxon>
        <taxon>Postciliodesmatophora</taxon>
        <taxon>Heterotrichea</taxon>
        <taxon>Heterotrichida</taxon>
        <taxon>Stentoridae</taxon>
        <taxon>Stentor</taxon>
    </lineage>
</organism>
<evidence type="ECO:0000313" key="9">
    <source>
        <dbReference type="EMBL" id="OMJ72680.1"/>
    </source>
</evidence>
<evidence type="ECO:0000256" key="6">
    <source>
        <dbReference type="ARBA" id="ARBA00022737"/>
    </source>
</evidence>
<dbReference type="AlphaFoldDB" id="A0A1R2B7U3"/>
<dbReference type="Gene3D" id="1.50.10.20">
    <property type="match status" value="1"/>
</dbReference>
<dbReference type="InterPro" id="IPR045089">
    <property type="entry name" value="PGGT1B-like"/>
</dbReference>
<accession>A0A1R2B7U3</accession>
<sequence>MEKLNIQKHIEYFRRTRESLPQEVHSSYMTVLFFIISGNDILSQKDDLPKDEIIDWVYRQQVTQAPYAGFRANPSAEILTQTPWDYASLASTYSALCILKILGDDYSRVAKNQIIISLSQCILEDGSVVSHYGGIENDMRFVYCACAICYLLDNWNGIDKDKITRFIASCQSYEGSFAISPGLEGHGGATYCALSSLYLMGRIGLLDKENGVIDDSLCEFSFDRKDKLIEWLVMRQGLGFSGRSGKAPDTCYGYWVGLSLCMLGASEYVNRLENYEFYSECQTVYGGFSKYPGLKRPDFTHSYLGLCAVGVLGIDGVKKLFAPIGIDENLF</sequence>
<dbReference type="PANTHER" id="PTHR11774">
    <property type="entry name" value="GERANYLGERANYL TRANSFERASE TYPE BETA SUBUNIT"/>
    <property type="match status" value="1"/>
</dbReference>
<reference evidence="9 10" key="1">
    <citation type="submission" date="2016-11" db="EMBL/GenBank/DDBJ databases">
        <title>The macronuclear genome of Stentor coeruleus: a giant cell with tiny introns.</title>
        <authorList>
            <person name="Slabodnick M."/>
            <person name="Ruby J.G."/>
            <person name="Reiff S.B."/>
            <person name="Swart E.C."/>
            <person name="Gosai S."/>
            <person name="Prabakaran S."/>
            <person name="Witkowska E."/>
            <person name="Larue G.E."/>
            <person name="Fisher S."/>
            <person name="Freeman R.M."/>
            <person name="Gunawardena J."/>
            <person name="Chu W."/>
            <person name="Stover N.A."/>
            <person name="Gregory B.D."/>
            <person name="Nowacki M."/>
            <person name="Derisi J."/>
            <person name="Roy S.W."/>
            <person name="Marshall W.F."/>
            <person name="Sood P."/>
        </authorList>
    </citation>
    <scope>NUCLEOTIDE SEQUENCE [LARGE SCALE GENOMIC DNA]</scope>
    <source>
        <strain evidence="9">WM001</strain>
    </source>
</reference>
<dbReference type="GO" id="GO:0004662">
    <property type="term" value="F:CAAX-protein geranylgeranyltransferase activity"/>
    <property type="evidence" value="ECO:0007669"/>
    <property type="project" value="TreeGrafter"/>
</dbReference>
<dbReference type="Proteomes" id="UP000187209">
    <property type="component" value="Unassembled WGS sequence"/>
</dbReference>
<evidence type="ECO:0000256" key="5">
    <source>
        <dbReference type="ARBA" id="ARBA00022723"/>
    </source>
</evidence>
<dbReference type="InterPro" id="IPR001330">
    <property type="entry name" value="Prenyltrans"/>
</dbReference>
<evidence type="ECO:0000259" key="8">
    <source>
        <dbReference type="Pfam" id="PF00432"/>
    </source>
</evidence>
<dbReference type="OrthoDB" id="5428259at2759"/>
<keyword evidence="5" id="KW-0479">Metal-binding</keyword>
<keyword evidence="6" id="KW-0677">Repeat</keyword>
<comment type="cofactor">
    <cofactor evidence="1">
        <name>Zn(2+)</name>
        <dbReference type="ChEBI" id="CHEBI:29105"/>
    </cofactor>
</comment>
<name>A0A1R2B7U3_9CILI</name>
<dbReference type="GO" id="GO:0046872">
    <property type="term" value="F:metal ion binding"/>
    <property type="evidence" value="ECO:0007669"/>
    <property type="project" value="UniProtKB-KW"/>
</dbReference>
<evidence type="ECO:0000256" key="4">
    <source>
        <dbReference type="ARBA" id="ARBA00022679"/>
    </source>
</evidence>
<evidence type="ECO:0000256" key="2">
    <source>
        <dbReference type="ARBA" id="ARBA00010497"/>
    </source>
</evidence>
<dbReference type="PANTHER" id="PTHR11774:SF4">
    <property type="entry name" value="GERANYLGERANYL TRANSFERASE TYPE-1 SUBUNIT BETA"/>
    <property type="match status" value="1"/>
</dbReference>
<evidence type="ECO:0000313" key="10">
    <source>
        <dbReference type="Proteomes" id="UP000187209"/>
    </source>
</evidence>
<protein>
    <recommendedName>
        <fullName evidence="8">Prenyltransferase alpha-alpha toroid domain-containing protein</fullName>
    </recommendedName>
</protein>
<keyword evidence="10" id="KW-1185">Reference proteome</keyword>
<keyword evidence="7" id="KW-0862">Zinc</keyword>
<evidence type="ECO:0000256" key="7">
    <source>
        <dbReference type="ARBA" id="ARBA00022833"/>
    </source>
</evidence>
<dbReference type="EMBL" id="MPUH01000881">
    <property type="protein sequence ID" value="OMJ72680.1"/>
    <property type="molecule type" value="Genomic_DNA"/>
</dbReference>
<comment type="similarity">
    <text evidence="2">Belongs to the protein prenyltransferase subunit beta family.</text>
</comment>
<dbReference type="SUPFAM" id="SSF48239">
    <property type="entry name" value="Terpenoid cyclases/Protein prenyltransferases"/>
    <property type="match status" value="1"/>
</dbReference>
<dbReference type="GO" id="GO:0005953">
    <property type="term" value="C:CAAX-protein geranylgeranyltransferase complex"/>
    <property type="evidence" value="ECO:0007669"/>
    <property type="project" value="TreeGrafter"/>
</dbReference>
<evidence type="ECO:0000256" key="3">
    <source>
        <dbReference type="ARBA" id="ARBA00022602"/>
    </source>
</evidence>
<dbReference type="InterPro" id="IPR008930">
    <property type="entry name" value="Terpenoid_cyclase/PrenylTrfase"/>
</dbReference>
<feature type="domain" description="Prenyltransferase alpha-alpha toroid" evidence="8">
    <location>
        <begin position="4"/>
        <end position="317"/>
    </location>
</feature>
<proteinExistence type="inferred from homology"/>
<keyword evidence="3" id="KW-0637">Prenyltransferase</keyword>
<evidence type="ECO:0000256" key="1">
    <source>
        <dbReference type="ARBA" id="ARBA00001947"/>
    </source>
</evidence>
<dbReference type="Pfam" id="PF00432">
    <property type="entry name" value="Prenyltrans"/>
    <property type="match status" value="1"/>
</dbReference>